<dbReference type="EMBL" id="CACRXK020020403">
    <property type="protein sequence ID" value="CAB4034770.1"/>
    <property type="molecule type" value="Genomic_DNA"/>
</dbReference>
<gene>
    <name evidence="1" type="ORF">PACLA_8A034060</name>
</gene>
<evidence type="ECO:0000313" key="2">
    <source>
        <dbReference type="Proteomes" id="UP001152795"/>
    </source>
</evidence>
<dbReference type="Proteomes" id="UP001152795">
    <property type="component" value="Unassembled WGS sequence"/>
</dbReference>
<organism evidence="1 2">
    <name type="scientific">Paramuricea clavata</name>
    <name type="common">Red gorgonian</name>
    <name type="synonym">Violescent sea-whip</name>
    <dbReference type="NCBI Taxonomy" id="317549"/>
    <lineage>
        <taxon>Eukaryota</taxon>
        <taxon>Metazoa</taxon>
        <taxon>Cnidaria</taxon>
        <taxon>Anthozoa</taxon>
        <taxon>Octocorallia</taxon>
        <taxon>Malacalcyonacea</taxon>
        <taxon>Plexauridae</taxon>
        <taxon>Paramuricea</taxon>
    </lineage>
</organism>
<comment type="caution">
    <text evidence="1">The sequence shown here is derived from an EMBL/GenBank/DDBJ whole genome shotgun (WGS) entry which is preliminary data.</text>
</comment>
<dbReference type="PANTHER" id="PTHR34239:SF2">
    <property type="entry name" value="TRANSPOSABLE ELEMENT P TRANSPOSASE_THAP9 CONSERVED DOMAIN-CONTAINING PROTEIN"/>
    <property type="match status" value="1"/>
</dbReference>
<sequence length="204" mass="22841">MAEPEDKDELLFSEDEEPSINLNKEFLSTISLLNTNMLAVNESLKQFSLNDQQNGHQSDADQLLNQQANKRQKVVNNDGEMGATPVVVNNVNNSNGGDVTESPDQRDDPLLEEIAQAMNDAEKSAPKIAEQLAKIINSRWLNKLSDESLREKLDSHLRPVNCDRLITPKVNPEIWGHLDKETRRKDLLLSYLQTNLAAVGNIVS</sequence>
<evidence type="ECO:0000313" key="1">
    <source>
        <dbReference type="EMBL" id="CAB4034770.1"/>
    </source>
</evidence>
<accession>A0A6S7JZG8</accession>
<dbReference type="AlphaFoldDB" id="A0A6S7JZG8"/>
<dbReference type="OrthoDB" id="5987175at2759"/>
<protein>
    <submittedName>
        <fullName evidence="1">Uncharacterized protein</fullName>
    </submittedName>
</protein>
<name>A0A6S7JZG8_PARCT</name>
<keyword evidence="2" id="KW-1185">Reference proteome</keyword>
<reference evidence="1" key="1">
    <citation type="submission" date="2020-04" db="EMBL/GenBank/DDBJ databases">
        <authorList>
            <person name="Alioto T."/>
            <person name="Alioto T."/>
            <person name="Gomez Garrido J."/>
        </authorList>
    </citation>
    <scope>NUCLEOTIDE SEQUENCE</scope>
    <source>
        <strain evidence="1">A484AB</strain>
    </source>
</reference>
<dbReference type="PANTHER" id="PTHR34239">
    <property type="entry name" value="APPLE DOMAIN-CONTAINING PROTEIN"/>
    <property type="match status" value="1"/>
</dbReference>
<proteinExistence type="predicted"/>